<name>A0A1M4XDX4_9BACE</name>
<dbReference type="InterPro" id="IPR012944">
    <property type="entry name" value="SusD_RagB_dom"/>
</dbReference>
<dbReference type="Pfam" id="PF07980">
    <property type="entry name" value="SusD_RagB"/>
    <property type="match status" value="1"/>
</dbReference>
<dbReference type="SUPFAM" id="SSF48452">
    <property type="entry name" value="TPR-like"/>
    <property type="match status" value="1"/>
</dbReference>
<evidence type="ECO:0000256" key="1">
    <source>
        <dbReference type="ARBA" id="ARBA00004442"/>
    </source>
</evidence>
<organism evidence="10 11">
    <name type="scientific">Bacteroides luti</name>
    <dbReference type="NCBI Taxonomy" id="1297750"/>
    <lineage>
        <taxon>Bacteria</taxon>
        <taxon>Pseudomonadati</taxon>
        <taxon>Bacteroidota</taxon>
        <taxon>Bacteroidia</taxon>
        <taxon>Bacteroidales</taxon>
        <taxon>Bacteroidaceae</taxon>
        <taxon>Bacteroides</taxon>
    </lineage>
</organism>
<evidence type="ECO:0000256" key="5">
    <source>
        <dbReference type="ARBA" id="ARBA00023237"/>
    </source>
</evidence>
<comment type="similarity">
    <text evidence="2">Belongs to the SusD family.</text>
</comment>
<evidence type="ECO:0000259" key="8">
    <source>
        <dbReference type="Pfam" id="PF07980"/>
    </source>
</evidence>
<keyword evidence="4" id="KW-0472">Membrane</keyword>
<protein>
    <submittedName>
        <fullName evidence="10">Starch-binding associating with outer membrane</fullName>
    </submittedName>
</protein>
<evidence type="ECO:0000256" key="4">
    <source>
        <dbReference type="ARBA" id="ARBA00023136"/>
    </source>
</evidence>
<dbReference type="Pfam" id="PF14322">
    <property type="entry name" value="SusD-like_3"/>
    <property type="match status" value="1"/>
</dbReference>
<feature type="region of interest" description="Disordered" evidence="6">
    <location>
        <begin position="317"/>
        <end position="337"/>
    </location>
</feature>
<dbReference type="Proteomes" id="UP000184509">
    <property type="component" value="Unassembled WGS sequence"/>
</dbReference>
<sequence>MKKNIINLFSLSLTIIFTLSACSDDFLEEKKNSDNVSEDIYNYYTGCNARVNDIYSWCLPDVNGAPSWKYNSTGNNDDQAKSTEEYSGFGAFVNPESPLAVLSGTSVPDYFQGTANNIQASAWGRIRNINDVIRGIEGGSLSQENKNKLLGQVYFFRAWCYYNLVKWYGGVPIITEVQDPTESSYVPRSSAKACVDFMISDLTKAADMLSAETTNGGWKSGDDWGRVTSGTALALKGRVLLMWASPLFNRANDETRWQNAYTEMKKDLTTINACGYNLYSTSSNVNGSDFAGMFTKYSQNPEAVFVSQYNTVSAGNGQKNNSWERNIRPKNTTGSGKNASAMLIDMFPMADGKRPASCDTYTKLQASDSTYNAGYPFMSRDPRFYRTFAFPGVRWAYKGDPTPASVNNPSYDGGINYVLWNYVWYTDKNDQGNPESGNSYGADNLLANKSGVYVRKRSDDLDVNNSPLYGGFDATNSNGGFAYSAAPYIELRYAEVLLNFAEVACGAGHMDEAVEQIKKVRARAGYTSDNNYGLQQDLTSDQATCMSAVLYERQIEFAYEGKRFDDLRRWMLFDGGATAVTGAPSSWTLTGWGGNTCTWLGFKALNGQRRENFEFRVADSYGIGGTTFDSDPLVKAGVTRCTPVDYRKADLKSQLETLKSWYETHLVRNLKKGDGRDSNHNDEYISFLPRYYFLGLSQGALNNNLKIQQTIGWEDSNNGGSAGTFDPFAE</sequence>
<keyword evidence="11" id="KW-1185">Reference proteome</keyword>
<evidence type="ECO:0000256" key="7">
    <source>
        <dbReference type="SAM" id="SignalP"/>
    </source>
</evidence>
<evidence type="ECO:0000256" key="6">
    <source>
        <dbReference type="SAM" id="MobiDB-lite"/>
    </source>
</evidence>
<feature type="chain" id="PRO_5012499762" evidence="7">
    <location>
        <begin position="24"/>
        <end position="730"/>
    </location>
</feature>
<keyword evidence="3 7" id="KW-0732">Signal</keyword>
<dbReference type="AlphaFoldDB" id="A0A1M4XDX4"/>
<dbReference type="InterPro" id="IPR033985">
    <property type="entry name" value="SusD-like_N"/>
</dbReference>
<dbReference type="PROSITE" id="PS51257">
    <property type="entry name" value="PROKAR_LIPOPROTEIN"/>
    <property type="match status" value="1"/>
</dbReference>
<dbReference type="EMBL" id="FQTV01000004">
    <property type="protein sequence ID" value="SHE91777.1"/>
    <property type="molecule type" value="Genomic_DNA"/>
</dbReference>
<evidence type="ECO:0000259" key="9">
    <source>
        <dbReference type="Pfam" id="PF14322"/>
    </source>
</evidence>
<feature type="domain" description="SusD-like N-terminal" evidence="9">
    <location>
        <begin position="25"/>
        <end position="213"/>
    </location>
</feature>
<evidence type="ECO:0000256" key="2">
    <source>
        <dbReference type="ARBA" id="ARBA00006275"/>
    </source>
</evidence>
<dbReference type="RefSeq" id="WP_073399677.1">
    <property type="nucleotide sequence ID" value="NZ_FQTV01000004.1"/>
</dbReference>
<evidence type="ECO:0000256" key="3">
    <source>
        <dbReference type="ARBA" id="ARBA00022729"/>
    </source>
</evidence>
<accession>A0A1M4XDX4</accession>
<reference evidence="10 11" key="1">
    <citation type="submission" date="2016-11" db="EMBL/GenBank/DDBJ databases">
        <authorList>
            <person name="Jaros S."/>
            <person name="Januszkiewicz K."/>
            <person name="Wedrychowicz H."/>
        </authorList>
    </citation>
    <scope>NUCLEOTIDE SEQUENCE [LARGE SCALE GENOMIC DNA]</scope>
    <source>
        <strain evidence="10 11">DSM 26991</strain>
    </source>
</reference>
<feature type="domain" description="RagB/SusD" evidence="8">
    <location>
        <begin position="301"/>
        <end position="713"/>
    </location>
</feature>
<gene>
    <name evidence="10" type="ORF">SAMN05444405_10413</name>
</gene>
<dbReference type="InterPro" id="IPR011990">
    <property type="entry name" value="TPR-like_helical_dom_sf"/>
</dbReference>
<keyword evidence="5" id="KW-0998">Cell outer membrane</keyword>
<proteinExistence type="inferred from homology"/>
<dbReference type="OrthoDB" id="1109873at2"/>
<dbReference type="GO" id="GO:0009279">
    <property type="term" value="C:cell outer membrane"/>
    <property type="evidence" value="ECO:0007669"/>
    <property type="project" value="UniProtKB-SubCell"/>
</dbReference>
<evidence type="ECO:0000313" key="10">
    <source>
        <dbReference type="EMBL" id="SHE91777.1"/>
    </source>
</evidence>
<feature type="signal peptide" evidence="7">
    <location>
        <begin position="1"/>
        <end position="23"/>
    </location>
</feature>
<dbReference type="Gene3D" id="1.25.40.390">
    <property type="match status" value="1"/>
</dbReference>
<comment type="subcellular location">
    <subcellularLocation>
        <location evidence="1">Cell outer membrane</location>
    </subcellularLocation>
</comment>
<dbReference type="STRING" id="1297750.SAMN05444405_10413"/>
<evidence type="ECO:0000313" key="11">
    <source>
        <dbReference type="Proteomes" id="UP000184509"/>
    </source>
</evidence>